<dbReference type="Gene3D" id="2.60.40.10">
    <property type="entry name" value="Immunoglobulins"/>
    <property type="match status" value="1"/>
</dbReference>
<comment type="caution">
    <text evidence="10">The sequence shown here is derived from an EMBL/GenBank/DDBJ whole genome shotgun (WGS) entry which is preliminary data.</text>
</comment>
<comment type="subcellular location">
    <subcellularLocation>
        <location evidence="1">Cell envelope</location>
    </subcellularLocation>
</comment>
<dbReference type="SUPFAM" id="SSF49265">
    <property type="entry name" value="Fibronectin type III"/>
    <property type="match status" value="1"/>
</dbReference>
<protein>
    <submittedName>
        <fullName evidence="10">S8 family serine peptidase</fullName>
    </submittedName>
</protein>
<comment type="similarity">
    <text evidence="2 6 7">Belongs to the peptidase S8 family.</text>
</comment>
<dbReference type="Gene3D" id="2.60.40.4270">
    <property type="entry name" value="Listeria-Bacteroides repeat domain"/>
    <property type="match status" value="1"/>
</dbReference>
<evidence type="ECO:0000256" key="8">
    <source>
        <dbReference type="SAM" id="SignalP"/>
    </source>
</evidence>
<feature type="domain" description="Fibronectin type-III" evidence="9">
    <location>
        <begin position="816"/>
        <end position="909"/>
    </location>
</feature>
<evidence type="ECO:0000313" key="10">
    <source>
        <dbReference type="EMBL" id="MCQ4635849.1"/>
    </source>
</evidence>
<dbReference type="InterPro" id="IPR013783">
    <property type="entry name" value="Ig-like_fold"/>
</dbReference>
<reference evidence="10 11" key="1">
    <citation type="submission" date="2022-06" db="EMBL/GenBank/DDBJ databases">
        <title>Isolation of gut microbiota from human fecal samples.</title>
        <authorList>
            <person name="Pamer E.G."/>
            <person name="Barat B."/>
            <person name="Waligurski E."/>
            <person name="Medina S."/>
            <person name="Paddock L."/>
            <person name="Mostad J."/>
        </authorList>
    </citation>
    <scope>NUCLEOTIDE SEQUENCE [LARGE SCALE GENOMIC DNA]</scope>
    <source>
        <strain evidence="10 11">SL.3.17</strain>
    </source>
</reference>
<accession>A0ABT1RKZ0</accession>
<keyword evidence="11" id="KW-1185">Reference proteome</keyword>
<evidence type="ECO:0000256" key="4">
    <source>
        <dbReference type="ARBA" id="ARBA00022801"/>
    </source>
</evidence>
<dbReference type="PROSITE" id="PS51892">
    <property type="entry name" value="SUBTILASE"/>
    <property type="match status" value="1"/>
</dbReference>
<dbReference type="PRINTS" id="PR00723">
    <property type="entry name" value="SUBTILISIN"/>
</dbReference>
<proteinExistence type="inferred from homology"/>
<dbReference type="PROSITE" id="PS00136">
    <property type="entry name" value="SUBTILASE_ASP"/>
    <property type="match status" value="1"/>
</dbReference>
<evidence type="ECO:0000256" key="1">
    <source>
        <dbReference type="ARBA" id="ARBA00004196"/>
    </source>
</evidence>
<dbReference type="InterPro" id="IPR015500">
    <property type="entry name" value="Peptidase_S8_subtilisin-rel"/>
</dbReference>
<dbReference type="PROSITE" id="PS00138">
    <property type="entry name" value="SUBTILASE_SER"/>
    <property type="match status" value="1"/>
</dbReference>
<evidence type="ECO:0000256" key="2">
    <source>
        <dbReference type="ARBA" id="ARBA00011073"/>
    </source>
</evidence>
<dbReference type="PANTHER" id="PTHR43806">
    <property type="entry name" value="PEPTIDASE S8"/>
    <property type="match status" value="1"/>
</dbReference>
<dbReference type="InterPro" id="IPR036116">
    <property type="entry name" value="FN3_sf"/>
</dbReference>
<dbReference type="RefSeq" id="WP_256131038.1">
    <property type="nucleotide sequence ID" value="NZ_JANFXK010000003.1"/>
</dbReference>
<dbReference type="InterPro" id="IPR008964">
    <property type="entry name" value="Invasin/intimin_cell_adhesion"/>
</dbReference>
<keyword evidence="5 6" id="KW-0720">Serine protease</keyword>
<dbReference type="SMART" id="SM00635">
    <property type="entry name" value="BID_2"/>
    <property type="match status" value="1"/>
</dbReference>
<dbReference type="InterPro" id="IPR042229">
    <property type="entry name" value="Listeria/Bacterioides_rpt_sf"/>
</dbReference>
<dbReference type="Pfam" id="PF09479">
    <property type="entry name" value="Flg_new"/>
    <property type="match status" value="1"/>
</dbReference>
<dbReference type="Pfam" id="PF02368">
    <property type="entry name" value="Big_2"/>
    <property type="match status" value="1"/>
</dbReference>
<evidence type="ECO:0000256" key="3">
    <source>
        <dbReference type="ARBA" id="ARBA00022670"/>
    </source>
</evidence>
<dbReference type="SUPFAM" id="SSF52743">
    <property type="entry name" value="Subtilisin-like"/>
    <property type="match status" value="1"/>
</dbReference>
<dbReference type="PROSITE" id="PS00137">
    <property type="entry name" value="SUBTILASE_HIS"/>
    <property type="match status" value="1"/>
</dbReference>
<dbReference type="InterPro" id="IPR023828">
    <property type="entry name" value="Peptidase_S8_Ser-AS"/>
</dbReference>
<dbReference type="InterPro" id="IPR022398">
    <property type="entry name" value="Peptidase_S8_His-AS"/>
</dbReference>
<dbReference type="PROSITE" id="PS50853">
    <property type="entry name" value="FN3"/>
    <property type="match status" value="1"/>
</dbReference>
<keyword evidence="8" id="KW-0732">Signal</keyword>
<dbReference type="InterPro" id="IPR036852">
    <property type="entry name" value="Peptidase_S8/S53_dom_sf"/>
</dbReference>
<gene>
    <name evidence="10" type="ORF">NE619_03840</name>
</gene>
<evidence type="ECO:0000256" key="6">
    <source>
        <dbReference type="PROSITE-ProRule" id="PRU01240"/>
    </source>
</evidence>
<dbReference type="Pfam" id="PF00082">
    <property type="entry name" value="Peptidase_S8"/>
    <property type="match status" value="2"/>
</dbReference>
<organism evidence="10 11">
    <name type="scientific">Anaerovorax odorimutans</name>
    <dbReference type="NCBI Taxonomy" id="109327"/>
    <lineage>
        <taxon>Bacteria</taxon>
        <taxon>Bacillati</taxon>
        <taxon>Bacillota</taxon>
        <taxon>Clostridia</taxon>
        <taxon>Peptostreptococcales</taxon>
        <taxon>Anaerovoracaceae</taxon>
        <taxon>Anaerovorax</taxon>
    </lineage>
</organism>
<dbReference type="InterPro" id="IPR013378">
    <property type="entry name" value="InlB-like_B-rpt"/>
</dbReference>
<dbReference type="EMBL" id="JANFXK010000003">
    <property type="protein sequence ID" value="MCQ4635849.1"/>
    <property type="molecule type" value="Genomic_DNA"/>
</dbReference>
<dbReference type="SUPFAM" id="SSF49373">
    <property type="entry name" value="Invasin/intimin cell-adhesion fragments"/>
    <property type="match status" value="1"/>
</dbReference>
<dbReference type="NCBIfam" id="TIGR02543">
    <property type="entry name" value="List_Bact_rpt"/>
    <property type="match status" value="1"/>
</dbReference>
<sequence length="909" mass="98440">MSKRFRIVAAIVTALAVFLGSVSTAAAAGVPQMRQEKKEAAYKEGEAIVLFKDTSSFSVSKRAAAQDIGLSDLQVTDVCNFTHAVKPQDGQAITEKSTLQSGAAKITSVAMVKSDTLSTEKLIEKLKQEDTVKYAFPNFKVKASALTNDTFADSQWALNNTGQNAGTIDMDLNPEALWNSGTTGSSKVVAVIDTGVDYIHDDLKDNMWINPYTSQLPGKYGYDFCNDDSDPMDDNDHGTHCAGIIGAAGNNGAGISGINQRVKIMALKVLDANGEGDTSSILQAYEYISRAQDLGVPIAAINNSYGFEIENAGEISVIRELNQTIAPIMTITGEKGALSFSAAGNSSANNDHMPVVPAGADSPYNIAVAASDAAGNLAPYSNYGRGTVDLAAPGSQILSTVSHDSFTPGIYSQEKRDETCSAFADYEDDASLNGWGVPELVSFSGRAGVSMEAEIDKTRWFNKSHQSLNLSFKGVEDQMVYFMLPYTVQTTDAPISVSLAVQSSKSTSGEERAIFVFDRKKGDRSPLVEDPAAATYVDSDWRFLSLNSKAELNKHEKQERELIFAFSTVEDGDCSINLDQVGISKENVSSSRFGKYTFLSGTSMATPYAAGAAALVSAGDPALSALEVAATLKKSVRNTASLQGKVASGGTLDLARLSKPQAVTGIALNRTSAKVKKGTSFTLKASVYPYGAVEKGVTWRSSNSKIASVDKNGTVRAIGYGPATITAVSKGKGQKSASCKVTGCYTINYKKNKGTLAKNSPTMYYNQKVTLKKPTRSKYAFKGWYTDKKYKHKIKYIKKGTRKNYTLYAKWSKVKKPGQTRIKKLKKITQKKMSVSYKRVSGAHGYQIKYSRSKKFKKKATKTVYTRATSKKIKGLKKNKRYYVKVRAYKVDSKGKKIYGKYSKRISIK</sequence>
<keyword evidence="4 6" id="KW-0378">Hydrolase</keyword>
<feature type="active site" description="Charge relay system" evidence="6">
    <location>
        <position position="237"/>
    </location>
</feature>
<evidence type="ECO:0000259" key="9">
    <source>
        <dbReference type="PROSITE" id="PS50853"/>
    </source>
</evidence>
<evidence type="ECO:0000313" key="11">
    <source>
        <dbReference type="Proteomes" id="UP001524502"/>
    </source>
</evidence>
<dbReference type="Gene3D" id="2.60.40.1080">
    <property type="match status" value="1"/>
</dbReference>
<feature type="active site" description="Charge relay system" evidence="6">
    <location>
        <position position="603"/>
    </location>
</feature>
<dbReference type="InterPro" id="IPR000209">
    <property type="entry name" value="Peptidase_S8/S53_dom"/>
</dbReference>
<feature type="chain" id="PRO_5046074358" evidence="8">
    <location>
        <begin position="28"/>
        <end position="909"/>
    </location>
</feature>
<dbReference type="Proteomes" id="UP001524502">
    <property type="component" value="Unassembled WGS sequence"/>
</dbReference>
<dbReference type="InterPro" id="IPR003961">
    <property type="entry name" value="FN3_dom"/>
</dbReference>
<dbReference type="InterPro" id="IPR050131">
    <property type="entry name" value="Peptidase_S8_subtilisin-like"/>
</dbReference>
<feature type="active site" description="Charge relay system" evidence="6">
    <location>
        <position position="193"/>
    </location>
</feature>
<keyword evidence="3 6" id="KW-0645">Protease</keyword>
<name>A0ABT1RKZ0_9FIRM</name>
<evidence type="ECO:0000256" key="5">
    <source>
        <dbReference type="ARBA" id="ARBA00022825"/>
    </source>
</evidence>
<dbReference type="Gene3D" id="3.40.50.200">
    <property type="entry name" value="Peptidase S8/S53 domain"/>
    <property type="match status" value="2"/>
</dbReference>
<dbReference type="PANTHER" id="PTHR43806:SF11">
    <property type="entry name" value="CEREVISIN-RELATED"/>
    <property type="match status" value="1"/>
</dbReference>
<dbReference type="InterPro" id="IPR023827">
    <property type="entry name" value="Peptidase_S8_Asp-AS"/>
</dbReference>
<dbReference type="InterPro" id="IPR003343">
    <property type="entry name" value="Big_2"/>
</dbReference>
<feature type="signal peptide" evidence="8">
    <location>
        <begin position="1"/>
        <end position="27"/>
    </location>
</feature>
<evidence type="ECO:0000256" key="7">
    <source>
        <dbReference type="RuleBase" id="RU003355"/>
    </source>
</evidence>